<dbReference type="eggNOG" id="COG1396">
    <property type="taxonomic scope" value="Bacteria"/>
</dbReference>
<evidence type="ECO:0000313" key="3">
    <source>
        <dbReference type="Proteomes" id="UP000029227"/>
    </source>
</evidence>
<organism evidence="2 3">
    <name type="scientific">Photobacterium aphoticum</name>
    <dbReference type="NCBI Taxonomy" id="754436"/>
    <lineage>
        <taxon>Bacteria</taxon>
        <taxon>Pseudomonadati</taxon>
        <taxon>Pseudomonadota</taxon>
        <taxon>Gammaproteobacteria</taxon>
        <taxon>Vibrionales</taxon>
        <taxon>Vibrionaceae</taxon>
        <taxon>Photobacterium</taxon>
    </lineage>
</organism>
<comment type="caution">
    <text evidence="2">The sequence shown here is derived from an EMBL/GenBank/DDBJ whole genome shotgun (WGS) entry which is preliminary data.</text>
</comment>
<reference evidence="2 3" key="1">
    <citation type="journal article" date="2014" name="Genome Announc.">
        <title>Draft Genome Sequences of Two Vibrionaceae Species, Vibrio ponticus C121 and Photobacterium aphoticum C119, Isolated as Coral Reef Microbiota.</title>
        <authorList>
            <person name="Al-saari N."/>
            <person name="Meirelles P.M."/>
            <person name="Mino S."/>
            <person name="Suda W."/>
            <person name="Oshima K."/>
            <person name="Hattori M."/>
            <person name="Ohkuma M."/>
            <person name="Thompson F.L."/>
            <person name="Gomez-Gil B."/>
            <person name="Sawabe T."/>
            <person name="Sawabe T."/>
        </authorList>
    </citation>
    <scope>NUCLEOTIDE SEQUENCE [LARGE SCALE GENOMIC DNA]</scope>
    <source>
        <strain evidence="2 3">JCM 19237</strain>
    </source>
</reference>
<dbReference type="STRING" id="754436.JCM19237_5178"/>
<dbReference type="CDD" id="cd00093">
    <property type="entry name" value="HTH_XRE"/>
    <property type="match status" value="1"/>
</dbReference>
<dbReference type="Gene3D" id="1.10.260.40">
    <property type="entry name" value="lambda repressor-like DNA-binding domains"/>
    <property type="match status" value="1"/>
</dbReference>
<evidence type="ECO:0000313" key="2">
    <source>
        <dbReference type="EMBL" id="GAL02285.1"/>
    </source>
</evidence>
<dbReference type="InterPro" id="IPR010982">
    <property type="entry name" value="Lambda_DNA-bd_dom_sf"/>
</dbReference>
<dbReference type="SUPFAM" id="SSF47413">
    <property type="entry name" value="lambda repressor-like DNA-binding domains"/>
    <property type="match status" value="1"/>
</dbReference>
<dbReference type="PROSITE" id="PS50943">
    <property type="entry name" value="HTH_CROC1"/>
    <property type="match status" value="1"/>
</dbReference>
<accession>A0A090QGL5</accession>
<dbReference type="SMART" id="SM00530">
    <property type="entry name" value="HTH_XRE"/>
    <property type="match status" value="1"/>
</dbReference>
<dbReference type="Proteomes" id="UP000029227">
    <property type="component" value="Unassembled WGS sequence"/>
</dbReference>
<sequence length="116" mass="13090">MKTDKHNVQIIHLDGEPAFAVIPYADYVKWMEQETNADSKTYLPHEVAELMLTEDLGYISAWRKHLGISQKVLAERMGVSQGAVSQMEKSDSKPQRKTLEKAAKAMGLCVEQLIDE</sequence>
<proteinExistence type="predicted"/>
<dbReference type="GO" id="GO:0003677">
    <property type="term" value="F:DNA binding"/>
    <property type="evidence" value="ECO:0007669"/>
    <property type="project" value="UniProtKB-KW"/>
</dbReference>
<evidence type="ECO:0000259" key="1">
    <source>
        <dbReference type="PROSITE" id="PS50943"/>
    </source>
</evidence>
<feature type="domain" description="HTH cro/C1-type" evidence="1">
    <location>
        <begin position="59"/>
        <end position="113"/>
    </location>
</feature>
<dbReference type="AlphaFoldDB" id="A0A090QGL5"/>
<name>A0A090QGL5_9GAMM</name>
<protein>
    <submittedName>
        <fullName evidence="2">DNA-binding protein</fullName>
    </submittedName>
</protein>
<dbReference type="EMBL" id="BBMN01000001">
    <property type="protein sequence ID" value="GAL02285.1"/>
    <property type="molecule type" value="Genomic_DNA"/>
</dbReference>
<dbReference type="Pfam" id="PF01381">
    <property type="entry name" value="HTH_3"/>
    <property type="match status" value="1"/>
</dbReference>
<gene>
    <name evidence="2" type="ORF">JCM19237_5178</name>
</gene>
<dbReference type="InterPro" id="IPR001387">
    <property type="entry name" value="Cro/C1-type_HTH"/>
</dbReference>
<keyword evidence="2" id="KW-0238">DNA-binding</keyword>